<dbReference type="GO" id="GO:0098719">
    <property type="term" value="P:sodium ion import across plasma membrane"/>
    <property type="evidence" value="ECO:0007669"/>
    <property type="project" value="TreeGrafter"/>
</dbReference>
<comment type="subcellular location">
    <subcellularLocation>
        <location evidence="1">Cell membrane</location>
        <topology evidence="1">Multi-pass membrane protein</topology>
    </subcellularLocation>
</comment>
<dbReference type="AlphaFoldDB" id="A0A0C1PLM2"/>
<dbReference type="PANTHER" id="PTHR10110">
    <property type="entry name" value="SODIUM/HYDROGEN EXCHANGER"/>
    <property type="match status" value="1"/>
</dbReference>
<feature type="transmembrane region" description="Helical" evidence="10">
    <location>
        <begin position="83"/>
        <end position="102"/>
    </location>
</feature>
<evidence type="ECO:0000256" key="10">
    <source>
        <dbReference type="SAM" id="Phobius"/>
    </source>
</evidence>
<feature type="transmembrane region" description="Helical" evidence="10">
    <location>
        <begin position="388"/>
        <end position="411"/>
    </location>
</feature>
<feature type="transmembrane region" description="Helical" evidence="10">
    <location>
        <begin position="31"/>
        <end position="48"/>
    </location>
</feature>
<evidence type="ECO:0000256" key="8">
    <source>
        <dbReference type="ARBA" id="ARBA00023136"/>
    </source>
</evidence>
<keyword evidence="5 10" id="KW-1133">Transmembrane helix</keyword>
<organism evidence="12 13">
    <name type="scientific">Fructilactobacillus fructivorans</name>
    <dbReference type="NCBI Taxonomy" id="1614"/>
    <lineage>
        <taxon>Bacteria</taxon>
        <taxon>Bacillati</taxon>
        <taxon>Bacillota</taxon>
        <taxon>Bacilli</taxon>
        <taxon>Lactobacillales</taxon>
        <taxon>Lactobacillaceae</taxon>
        <taxon>Fructilactobacillus</taxon>
    </lineage>
</organism>
<dbReference type="OrthoDB" id="9809206at2"/>
<keyword evidence="9" id="KW-0739">Sodium transport</keyword>
<protein>
    <submittedName>
        <fullName evidence="12">Na+/H+ antiporter</fullName>
    </submittedName>
</protein>
<keyword evidence="3" id="KW-1003">Cell membrane</keyword>
<dbReference type="GeneID" id="74913549"/>
<keyword evidence="13" id="KW-1185">Reference proteome</keyword>
<dbReference type="GO" id="GO:0051453">
    <property type="term" value="P:regulation of intracellular pH"/>
    <property type="evidence" value="ECO:0007669"/>
    <property type="project" value="TreeGrafter"/>
</dbReference>
<keyword evidence="6" id="KW-0915">Sodium</keyword>
<feature type="transmembrane region" description="Helical" evidence="10">
    <location>
        <begin position="6"/>
        <end position="24"/>
    </location>
</feature>
<dbReference type="GO" id="GO:0015385">
    <property type="term" value="F:sodium:proton antiporter activity"/>
    <property type="evidence" value="ECO:0007669"/>
    <property type="project" value="InterPro"/>
</dbReference>
<dbReference type="Pfam" id="PF00999">
    <property type="entry name" value="Na_H_Exchanger"/>
    <property type="match status" value="1"/>
</dbReference>
<name>A0A0C1PLM2_9LACO</name>
<dbReference type="GO" id="GO:0015386">
    <property type="term" value="F:potassium:proton antiporter activity"/>
    <property type="evidence" value="ECO:0007669"/>
    <property type="project" value="TreeGrafter"/>
</dbReference>
<dbReference type="PANTHER" id="PTHR10110:SF86">
    <property type="entry name" value="SODIUM_HYDROGEN EXCHANGER 7"/>
    <property type="match status" value="1"/>
</dbReference>
<gene>
    <name evidence="12" type="ORF">LfDm3_0884</name>
</gene>
<feature type="transmembrane region" description="Helical" evidence="10">
    <location>
        <begin position="352"/>
        <end position="376"/>
    </location>
</feature>
<dbReference type="InterPro" id="IPR006153">
    <property type="entry name" value="Cation/H_exchanger_TM"/>
</dbReference>
<dbReference type="RefSeq" id="WP_039144432.1">
    <property type="nucleotide sequence ID" value="NZ_JOJZ01000019.1"/>
</dbReference>
<accession>A0A0C1PLM2</accession>
<evidence type="ECO:0000256" key="3">
    <source>
        <dbReference type="ARBA" id="ARBA00022475"/>
    </source>
</evidence>
<keyword evidence="2" id="KW-0813">Transport</keyword>
<dbReference type="InterPro" id="IPR018422">
    <property type="entry name" value="Cation/H_exchanger_CPA1"/>
</dbReference>
<dbReference type="PATRIC" id="fig|1614.7.peg.839"/>
<evidence type="ECO:0000256" key="1">
    <source>
        <dbReference type="ARBA" id="ARBA00004651"/>
    </source>
</evidence>
<evidence type="ECO:0000259" key="11">
    <source>
        <dbReference type="Pfam" id="PF00999"/>
    </source>
</evidence>
<evidence type="ECO:0000256" key="5">
    <source>
        <dbReference type="ARBA" id="ARBA00022989"/>
    </source>
</evidence>
<dbReference type="Proteomes" id="UP000031397">
    <property type="component" value="Unassembled WGS sequence"/>
</dbReference>
<evidence type="ECO:0000256" key="7">
    <source>
        <dbReference type="ARBA" id="ARBA00023065"/>
    </source>
</evidence>
<keyword evidence="7" id="KW-0406">Ion transport</keyword>
<feature type="transmembrane region" description="Helical" evidence="10">
    <location>
        <begin position="182"/>
        <end position="203"/>
    </location>
</feature>
<sequence length="703" mass="78990">MVIVEAVITLIVLVLLSSIISHYVTKIPVSLIQILLGLGLALFFKFKIDLNTDWFLLLFIAPLLFNDGRDFPKRELWELRGPIFENAIWLVFITTIIGGYFVNWLVPSMPLAACFALIAILSPTDPIAVQSISKRVHLPSNILHLVSGESLINDASGLIAFKYAIAAVVTGYFSLKNATVDFVYTALVGLIIGIVGMSLIIVLRNLLLKVHFNDVIFNVVLHILTPFIIYVIAEDALHASGVIAVVAAGIIDHLQTNVANTKSPEVNLLTNRTWDVIVYCLNGIVFLILGIELPVATRVVINGSEYRTLASFGIAFAVWVALLVIRVVWILGYELFSYYVTKRSNRKPSLSVALLAGISGVRGAITMAGILSVPALLSDGKAFPDRSLMLFIAAMVIVISLVAATIILPIISPGASPLETRASLIDKDEDDDETEDEEDEQAGYVSEDDARIFIIKSAIASLENNKTNDNERAVYDTVLDYQVELRNLLRKTRDDSAESKSLNEELSLRRVALEGKRNAIKELYREKQISKDTYWIANRRINREERRMFANGYDGYKKNHWYYPGWFSSILHSIKSWQVSESESKKTKSELRLVTVVGDQAAIDAISDFLSRSDINEQDFDSQIIHFIITFYQSQIERAHSYNDPDEDDEEYEYQLLRLRSIALEAERRAVERLINNRKVSHAMGLHLRQDINYKETLMLSDN</sequence>
<feature type="transmembrane region" description="Helical" evidence="10">
    <location>
        <begin position="215"/>
        <end position="233"/>
    </location>
</feature>
<feature type="transmembrane region" description="Helical" evidence="10">
    <location>
        <begin position="276"/>
        <end position="297"/>
    </location>
</feature>
<evidence type="ECO:0000256" key="2">
    <source>
        <dbReference type="ARBA" id="ARBA00022448"/>
    </source>
</evidence>
<dbReference type="EMBL" id="JOJZ01000019">
    <property type="protein sequence ID" value="KID41642.1"/>
    <property type="molecule type" value="Genomic_DNA"/>
</dbReference>
<proteinExistence type="predicted"/>
<keyword evidence="8 10" id="KW-0472">Membrane</keyword>
<comment type="caution">
    <text evidence="12">The sequence shown here is derived from an EMBL/GenBank/DDBJ whole genome shotgun (WGS) entry which is preliminary data.</text>
</comment>
<dbReference type="Gene3D" id="6.10.140.1330">
    <property type="match status" value="1"/>
</dbReference>
<feature type="domain" description="Cation/H+ exchanger transmembrane" evidence="11">
    <location>
        <begin position="12"/>
        <end position="410"/>
    </location>
</feature>
<evidence type="ECO:0000256" key="4">
    <source>
        <dbReference type="ARBA" id="ARBA00022692"/>
    </source>
</evidence>
<evidence type="ECO:0000256" key="9">
    <source>
        <dbReference type="ARBA" id="ARBA00023201"/>
    </source>
</evidence>
<evidence type="ECO:0000313" key="12">
    <source>
        <dbReference type="EMBL" id="KID41642.1"/>
    </source>
</evidence>
<reference evidence="12 13" key="1">
    <citation type="submission" date="2014-06" db="EMBL/GenBank/DDBJ databases">
        <title>Functional and comparative genomic analyses of the Drosophila gut microbiota identify candidate symbiosis factors.</title>
        <authorList>
            <person name="Newell P.D."/>
            <person name="Chaston J.M."/>
            <person name="Douglas A.E."/>
        </authorList>
    </citation>
    <scope>NUCLEOTIDE SEQUENCE [LARGE SCALE GENOMIC DNA]</scope>
    <source>
        <strain evidence="12 13">DmCS_002</strain>
    </source>
</reference>
<evidence type="ECO:0000313" key="13">
    <source>
        <dbReference type="Proteomes" id="UP000031397"/>
    </source>
</evidence>
<keyword evidence="4 10" id="KW-0812">Transmembrane</keyword>
<feature type="transmembrane region" description="Helical" evidence="10">
    <location>
        <begin position="309"/>
        <end position="332"/>
    </location>
</feature>
<evidence type="ECO:0000256" key="6">
    <source>
        <dbReference type="ARBA" id="ARBA00023053"/>
    </source>
</evidence>
<dbReference type="GO" id="GO:0005886">
    <property type="term" value="C:plasma membrane"/>
    <property type="evidence" value="ECO:0007669"/>
    <property type="project" value="UniProtKB-SubCell"/>
</dbReference>